<dbReference type="EMBL" id="BPVZ01000004">
    <property type="protein sequence ID" value="GKU90713.1"/>
    <property type="molecule type" value="Genomic_DNA"/>
</dbReference>
<protein>
    <submittedName>
        <fullName evidence="2">Uncharacterized protein</fullName>
    </submittedName>
</protein>
<sequence length="45" mass="5031">MEEVEAEAEAELEAETKVEPEPESKVGSRSEVMRGDFRGSCLKLF</sequence>
<dbReference type="AlphaFoldDB" id="A0AAV5HPG7"/>
<reference evidence="2 3" key="1">
    <citation type="journal article" date="2021" name="Commun. Biol.">
        <title>The genome of Shorea leprosula (Dipterocarpaceae) highlights the ecological relevance of drought in aseasonal tropical rainforests.</title>
        <authorList>
            <person name="Ng K.K.S."/>
            <person name="Kobayashi M.J."/>
            <person name="Fawcett J.A."/>
            <person name="Hatakeyama M."/>
            <person name="Paape T."/>
            <person name="Ng C.H."/>
            <person name="Ang C.C."/>
            <person name="Tnah L.H."/>
            <person name="Lee C.T."/>
            <person name="Nishiyama T."/>
            <person name="Sese J."/>
            <person name="O'Brien M.J."/>
            <person name="Copetti D."/>
            <person name="Mohd Noor M.I."/>
            <person name="Ong R.C."/>
            <person name="Putra M."/>
            <person name="Sireger I.Z."/>
            <person name="Indrioko S."/>
            <person name="Kosugi Y."/>
            <person name="Izuno A."/>
            <person name="Isagi Y."/>
            <person name="Lee S.L."/>
            <person name="Shimizu K.K."/>
        </authorList>
    </citation>
    <scope>NUCLEOTIDE SEQUENCE [LARGE SCALE GENOMIC DNA]</scope>
    <source>
        <strain evidence="2">214</strain>
    </source>
</reference>
<keyword evidence="3" id="KW-1185">Reference proteome</keyword>
<dbReference type="Proteomes" id="UP001054252">
    <property type="component" value="Unassembled WGS sequence"/>
</dbReference>
<accession>A0AAV5HPG7</accession>
<feature type="compositionally biased region" description="Acidic residues" evidence="1">
    <location>
        <begin position="1"/>
        <end position="13"/>
    </location>
</feature>
<evidence type="ECO:0000313" key="2">
    <source>
        <dbReference type="EMBL" id="GKU90713.1"/>
    </source>
</evidence>
<gene>
    <name evidence="2" type="ORF">SLEP1_g4671</name>
</gene>
<evidence type="ECO:0000313" key="3">
    <source>
        <dbReference type="Proteomes" id="UP001054252"/>
    </source>
</evidence>
<organism evidence="2 3">
    <name type="scientific">Rubroshorea leprosula</name>
    <dbReference type="NCBI Taxonomy" id="152421"/>
    <lineage>
        <taxon>Eukaryota</taxon>
        <taxon>Viridiplantae</taxon>
        <taxon>Streptophyta</taxon>
        <taxon>Embryophyta</taxon>
        <taxon>Tracheophyta</taxon>
        <taxon>Spermatophyta</taxon>
        <taxon>Magnoliopsida</taxon>
        <taxon>eudicotyledons</taxon>
        <taxon>Gunneridae</taxon>
        <taxon>Pentapetalae</taxon>
        <taxon>rosids</taxon>
        <taxon>malvids</taxon>
        <taxon>Malvales</taxon>
        <taxon>Dipterocarpaceae</taxon>
        <taxon>Rubroshorea</taxon>
    </lineage>
</organism>
<feature type="region of interest" description="Disordered" evidence="1">
    <location>
        <begin position="1"/>
        <end position="31"/>
    </location>
</feature>
<comment type="caution">
    <text evidence="2">The sequence shown here is derived from an EMBL/GenBank/DDBJ whole genome shotgun (WGS) entry which is preliminary data.</text>
</comment>
<evidence type="ECO:0000256" key="1">
    <source>
        <dbReference type="SAM" id="MobiDB-lite"/>
    </source>
</evidence>
<proteinExistence type="predicted"/>
<feature type="compositionally biased region" description="Basic and acidic residues" evidence="1">
    <location>
        <begin position="14"/>
        <end position="31"/>
    </location>
</feature>
<name>A0AAV5HPG7_9ROSI</name>